<feature type="signal peptide" evidence="1">
    <location>
        <begin position="1"/>
        <end position="18"/>
    </location>
</feature>
<comment type="caution">
    <text evidence="2">The sequence shown here is derived from an EMBL/GenBank/DDBJ whole genome shotgun (WGS) entry which is preliminary data.</text>
</comment>
<keyword evidence="1" id="KW-0732">Signal</keyword>
<evidence type="ECO:0008006" key="4">
    <source>
        <dbReference type="Google" id="ProtNLM"/>
    </source>
</evidence>
<dbReference type="Proteomes" id="UP000231919">
    <property type="component" value="Unassembled WGS sequence"/>
</dbReference>
<proteinExistence type="predicted"/>
<dbReference type="RefSeq" id="WP_010574175.1">
    <property type="nucleotide sequence ID" value="NZ_CP033614.1"/>
</dbReference>
<evidence type="ECO:0000256" key="1">
    <source>
        <dbReference type="SAM" id="SignalP"/>
    </source>
</evidence>
<sequence length="211" mass="21925">MKKLIVSLNLAAVLLVSADCKKNESDDNTSLVAALVALANGNCFNVPQKVAVKDGNSSAVTTYTCAVAGKIYTCVPNTGNTVVRTYSTAVAAKLGVVDPPPFSNQHVQRGLVSRVEGATTNTFTYNSSNQLTAVASPTVTYSNYDTLGFPKTTSGGQTITNTYAAGATKPTTSSDGAMTYTYDSNGWATKIDFGFGQPTTAENTGSLSICD</sequence>
<dbReference type="EMBL" id="NPDP01000025">
    <property type="protein sequence ID" value="PJZ29247.1"/>
    <property type="molecule type" value="Genomic_DNA"/>
</dbReference>
<feature type="chain" id="PRO_5045107725" description="YD repeat-containing protein" evidence="1">
    <location>
        <begin position="19"/>
        <end position="211"/>
    </location>
</feature>
<accession>A0ABX4NAW2</accession>
<evidence type="ECO:0000313" key="2">
    <source>
        <dbReference type="EMBL" id="PJZ29247.1"/>
    </source>
</evidence>
<gene>
    <name evidence="2" type="ORF">CH378_13955</name>
</gene>
<evidence type="ECO:0000313" key="3">
    <source>
        <dbReference type="Proteomes" id="UP000231919"/>
    </source>
</evidence>
<protein>
    <recommendedName>
        <fullName evidence="4">YD repeat-containing protein</fullName>
    </recommendedName>
</protein>
<keyword evidence="3" id="KW-1185">Reference proteome</keyword>
<name>A0ABX4NAW2_9LEPT</name>
<reference evidence="2 3" key="1">
    <citation type="submission" date="2017-07" db="EMBL/GenBank/DDBJ databases">
        <title>Leptospira spp. isolated from tropical soils.</title>
        <authorList>
            <person name="Thibeaux R."/>
            <person name="Iraola G."/>
            <person name="Ferres I."/>
            <person name="Bierque E."/>
            <person name="Girault D."/>
            <person name="Soupe-Gilbert M.-E."/>
            <person name="Picardeau M."/>
            <person name="Goarant C."/>
        </authorList>
    </citation>
    <scope>NUCLEOTIDE SEQUENCE [LARGE SCALE GENOMIC DNA]</scope>
    <source>
        <strain evidence="2 3">JW2-C-B1</strain>
    </source>
</reference>
<organism evidence="2 3">
    <name type="scientific">Leptospira kmetyi</name>
    <dbReference type="NCBI Taxonomy" id="408139"/>
    <lineage>
        <taxon>Bacteria</taxon>
        <taxon>Pseudomonadati</taxon>
        <taxon>Spirochaetota</taxon>
        <taxon>Spirochaetia</taxon>
        <taxon>Leptospirales</taxon>
        <taxon>Leptospiraceae</taxon>
        <taxon>Leptospira</taxon>
    </lineage>
</organism>